<organism evidence="2 3">
    <name type="scientific">Ochrobactrum soli</name>
    <dbReference type="NCBI Taxonomy" id="2448455"/>
    <lineage>
        <taxon>Bacteria</taxon>
        <taxon>Pseudomonadati</taxon>
        <taxon>Pseudomonadota</taxon>
        <taxon>Alphaproteobacteria</taxon>
        <taxon>Hyphomicrobiales</taxon>
        <taxon>Brucellaceae</taxon>
        <taxon>Brucella/Ochrobactrum group</taxon>
        <taxon>Ochrobactrum</taxon>
    </lineage>
</organism>
<feature type="region of interest" description="Disordered" evidence="1">
    <location>
        <begin position="1"/>
        <end position="25"/>
    </location>
</feature>
<dbReference type="EMBL" id="OOFM01000005">
    <property type="protein sequence ID" value="SPL65366.1"/>
    <property type="molecule type" value="Genomic_DNA"/>
</dbReference>
<proteinExistence type="predicted"/>
<evidence type="ECO:0000256" key="1">
    <source>
        <dbReference type="SAM" id="MobiDB-lite"/>
    </source>
</evidence>
<reference evidence="3" key="1">
    <citation type="submission" date="2017-12" db="EMBL/GenBank/DDBJ databases">
        <authorList>
            <person name="Diaz M."/>
        </authorList>
    </citation>
    <scope>NUCLEOTIDE SEQUENCE [LARGE SCALE GENOMIC DNA]</scope>
    <source>
        <strain evidence="3">FI11154</strain>
    </source>
</reference>
<dbReference type="Proteomes" id="UP000246073">
    <property type="component" value="Unassembled WGS sequence"/>
</dbReference>
<evidence type="ECO:0000313" key="2">
    <source>
        <dbReference type="EMBL" id="SPL65366.1"/>
    </source>
</evidence>
<protein>
    <submittedName>
        <fullName evidence="2">Uncharacterized protein</fullName>
    </submittedName>
</protein>
<accession>A0A2P9HMP8</accession>
<gene>
    <name evidence="2" type="ORF">OHAE_1233</name>
</gene>
<evidence type="ECO:0000313" key="3">
    <source>
        <dbReference type="Proteomes" id="UP000246073"/>
    </source>
</evidence>
<name>A0A2P9HMP8_9HYPH</name>
<dbReference type="AlphaFoldDB" id="A0A2P9HMP8"/>
<sequence length="37" mass="4105">MIGAHDPDDAMSQARRSSESASRDTLQIWNGSRYVPV</sequence>